<evidence type="ECO:0000313" key="2">
    <source>
        <dbReference type="Proteomes" id="UP000321222"/>
    </source>
</evidence>
<dbReference type="AlphaFoldDB" id="A0A5B9FS46"/>
<dbReference type="RefSeq" id="WP_147583341.1">
    <property type="nucleotide sequence ID" value="NZ_CP042831.1"/>
</dbReference>
<keyword evidence="2" id="KW-1185">Reference proteome</keyword>
<dbReference type="SUPFAM" id="SSF110849">
    <property type="entry name" value="ParB/Sulfiredoxin"/>
    <property type="match status" value="1"/>
</dbReference>
<evidence type="ECO:0008006" key="3">
    <source>
        <dbReference type="Google" id="ProtNLM"/>
    </source>
</evidence>
<protein>
    <recommendedName>
        <fullName evidence="3">ParB/Sulfiredoxin domain-containing protein</fullName>
    </recommendedName>
</protein>
<proteinExistence type="predicted"/>
<gene>
    <name evidence="1" type="ORF">FUA48_09655</name>
</gene>
<dbReference type="OrthoDB" id="6225685at2"/>
<accession>A0A5B9FS46</accession>
<organism evidence="1 2">
    <name type="scientific">Flavobacterium alkalisoli</name>
    <dbReference type="NCBI Taxonomy" id="2602769"/>
    <lineage>
        <taxon>Bacteria</taxon>
        <taxon>Pseudomonadati</taxon>
        <taxon>Bacteroidota</taxon>
        <taxon>Flavobacteriia</taxon>
        <taxon>Flavobacteriales</taxon>
        <taxon>Flavobacteriaceae</taxon>
        <taxon>Flavobacterium</taxon>
    </lineage>
</organism>
<dbReference type="InterPro" id="IPR036086">
    <property type="entry name" value="ParB/Sulfiredoxin_sf"/>
</dbReference>
<dbReference type="EMBL" id="CP042831">
    <property type="protein sequence ID" value="QEE49840.1"/>
    <property type="molecule type" value="Genomic_DNA"/>
</dbReference>
<name>A0A5B9FS46_9FLAO</name>
<dbReference type="KEGG" id="fak:FUA48_09655"/>
<reference evidence="1 2" key="1">
    <citation type="submission" date="2019-08" db="EMBL/GenBank/DDBJ databases">
        <title>Flavobacterium alkalisoli sp. nov., isolated from rhizosphere soil of Suaeda salsa.</title>
        <authorList>
            <person name="Sun J.-Q."/>
            <person name="Xu L."/>
        </authorList>
    </citation>
    <scope>NUCLEOTIDE SEQUENCE [LARGE SCALE GENOMIC DNA]</scope>
    <source>
        <strain evidence="1 2">XS-5</strain>
    </source>
</reference>
<dbReference type="Proteomes" id="UP000321222">
    <property type="component" value="Chromosome"/>
</dbReference>
<evidence type="ECO:0000313" key="1">
    <source>
        <dbReference type="EMBL" id="QEE49840.1"/>
    </source>
</evidence>
<sequence>MNTCSSWLVLGLGGNGPDLYKTTIKTPDFSGINGSGQSSWWSGFKANYGSGWQNTGFTSTGQKYGGDGSGSVGDWISRIVYETDQWNPIALAWDGIQGHITGEDRYGNSLSGTSASWKIASAIPIGKYTNVAKTTFVQLAGKSLLALRSTEVGAQSLGKISKFEKMIENGRIHEIAEPIETFMHKGEHFILNGHHRIQAAKNVNATIDATILSLEKAMERYGDKVMEILNGMH</sequence>